<dbReference type="AlphaFoldDB" id="A0A6P6WC98"/>
<reference evidence="8" key="1">
    <citation type="journal article" date="2025" name="Foods">
        <title>Unveiling the Microbial Signatures of Arabica Coffee Cherries: Insights into Ripeness Specific Diversity, Functional Traits, and Implications for Quality and Safety.</title>
        <authorList>
            <consortium name="RefSeq"/>
            <person name="Tenea G.N."/>
            <person name="Cifuentes V."/>
            <person name="Reyes P."/>
            <person name="Cevallos-Vallejos M."/>
        </authorList>
    </citation>
    <scope>NUCLEOTIDE SEQUENCE [LARGE SCALE GENOMIC DNA]</scope>
</reference>
<dbReference type="GO" id="GO:0005737">
    <property type="term" value="C:cytoplasm"/>
    <property type="evidence" value="ECO:0007669"/>
    <property type="project" value="UniProtKB-SubCell"/>
</dbReference>
<gene>
    <name evidence="9" type="primary">LOC113731540</name>
</gene>
<comment type="subcellular location">
    <subcellularLocation>
        <location evidence="1">Cytoplasm</location>
    </subcellularLocation>
</comment>
<keyword evidence="4" id="KW-0932">Cytokinin signaling pathway</keyword>
<dbReference type="OrthoDB" id="759087at2759"/>
<sequence>MDYFVASTPKSECSSGCESGWTLYLGNSFISSHSNRENGNFVDGKRGFSEEKRSEEEEEDLSMVSDASSGPPHCPEEEDCMSNINDNNAARCFFHAGDATTLCKSRSRKKQKTLENHCRMKKAVREKSSLLDDTASSPVFEMDLPDVSSDHYKVASRKDFNLPNNHGSAEMVLDFSQGYSTTHFEEESSAYHLQDQYGFFHSSLSGNYLPENQWYGSRGWQR</sequence>
<proteinExistence type="inferred from homology"/>
<evidence type="ECO:0000256" key="7">
    <source>
        <dbReference type="SAM" id="MobiDB-lite"/>
    </source>
</evidence>
<dbReference type="GO" id="GO:0009736">
    <property type="term" value="P:cytokinin-activated signaling pathway"/>
    <property type="evidence" value="ECO:0007669"/>
    <property type="project" value="UniProtKB-KW"/>
</dbReference>
<evidence type="ECO:0000256" key="3">
    <source>
        <dbReference type="ARBA" id="ARBA00022712"/>
    </source>
</evidence>
<dbReference type="InterPro" id="IPR044670">
    <property type="entry name" value="SOFL"/>
</dbReference>
<accession>A0A6P6WC98</accession>
<evidence type="ECO:0000256" key="2">
    <source>
        <dbReference type="ARBA" id="ARBA00022490"/>
    </source>
</evidence>
<evidence type="ECO:0000256" key="1">
    <source>
        <dbReference type="ARBA" id="ARBA00004496"/>
    </source>
</evidence>
<organism evidence="8 9">
    <name type="scientific">Coffea arabica</name>
    <name type="common">Arabian coffee</name>
    <dbReference type="NCBI Taxonomy" id="13443"/>
    <lineage>
        <taxon>Eukaryota</taxon>
        <taxon>Viridiplantae</taxon>
        <taxon>Streptophyta</taxon>
        <taxon>Embryophyta</taxon>
        <taxon>Tracheophyta</taxon>
        <taxon>Spermatophyta</taxon>
        <taxon>Magnoliopsida</taxon>
        <taxon>eudicotyledons</taxon>
        <taxon>Gunneridae</taxon>
        <taxon>Pentapetalae</taxon>
        <taxon>asterids</taxon>
        <taxon>lamiids</taxon>
        <taxon>Gentianales</taxon>
        <taxon>Rubiaceae</taxon>
        <taxon>Ixoroideae</taxon>
        <taxon>Gardenieae complex</taxon>
        <taxon>Bertiereae - Coffeeae clade</taxon>
        <taxon>Coffeeae</taxon>
        <taxon>Coffea</taxon>
    </lineage>
</organism>
<feature type="region of interest" description="Disordered" evidence="7">
    <location>
        <begin position="32"/>
        <end position="76"/>
    </location>
</feature>
<feature type="compositionally biased region" description="Basic and acidic residues" evidence="7">
    <location>
        <begin position="43"/>
        <end position="55"/>
    </location>
</feature>
<dbReference type="GeneID" id="113731540"/>
<name>A0A6P6WC98_COFAR</name>
<dbReference type="PANTHER" id="PTHR33347">
    <property type="entry name" value="OSJNBA0091C07.3 PROTEIN"/>
    <property type="match status" value="1"/>
</dbReference>
<comment type="similarity">
    <text evidence="6">Belongs to the SOFL plant protein family.</text>
</comment>
<keyword evidence="8" id="KW-1185">Reference proteome</keyword>
<evidence type="ECO:0000313" key="8">
    <source>
        <dbReference type="Proteomes" id="UP001652660"/>
    </source>
</evidence>
<evidence type="ECO:0000256" key="6">
    <source>
        <dbReference type="ARBA" id="ARBA00024199"/>
    </source>
</evidence>
<dbReference type="Proteomes" id="UP001652660">
    <property type="component" value="Chromosome 2e"/>
</dbReference>
<evidence type="ECO:0000256" key="5">
    <source>
        <dbReference type="ARBA" id="ARBA00023242"/>
    </source>
</evidence>
<keyword evidence="5" id="KW-0539">Nucleus</keyword>
<protein>
    <submittedName>
        <fullName evidence="9">Protein SOB FIVE-LIKE 5 isoform X1</fullName>
    </submittedName>
</protein>
<dbReference type="PANTHER" id="PTHR33347:SF1">
    <property type="entry name" value="PROTEIN SOB FIVE-LIKE 5"/>
    <property type="match status" value="1"/>
</dbReference>
<reference evidence="9" key="2">
    <citation type="submission" date="2025-08" db="UniProtKB">
        <authorList>
            <consortium name="RefSeq"/>
        </authorList>
    </citation>
    <scope>IDENTIFICATION</scope>
    <source>
        <tissue evidence="9">Leaves</tissue>
    </source>
</reference>
<keyword evidence="2" id="KW-0963">Cytoplasm</keyword>
<evidence type="ECO:0000256" key="4">
    <source>
        <dbReference type="ARBA" id="ARBA00022864"/>
    </source>
</evidence>
<dbReference type="RefSeq" id="XP_027112660.1">
    <property type="nucleotide sequence ID" value="XM_027256859.2"/>
</dbReference>
<keyword evidence="3" id="KW-0203">Cytokinin biosynthesis</keyword>
<evidence type="ECO:0000313" key="9">
    <source>
        <dbReference type="RefSeq" id="XP_027112660.1"/>
    </source>
</evidence>
<dbReference type="GO" id="GO:0009691">
    <property type="term" value="P:cytokinin biosynthetic process"/>
    <property type="evidence" value="ECO:0007669"/>
    <property type="project" value="UniProtKB-KW"/>
</dbReference>